<sequence length="147" mass="17073">MDRKAFHEVMPKTPYYRTNGTGRDTYIAYDNGGTFQPMMTPRSCERTSSRPRSSVSKSSNRSLHYISDGTGRDSYIHVSDGGLHCSSSPKHFLQTFKSSLRSYTPVKKNSDFFVWTQTSWKTNKEKLFTRNTHRRVQQCVNRLYRIA</sequence>
<dbReference type="EMBL" id="MPUH01000012">
    <property type="protein sequence ID" value="OMJ95422.1"/>
    <property type="molecule type" value="Genomic_DNA"/>
</dbReference>
<keyword evidence="3" id="KW-1185">Reference proteome</keyword>
<dbReference type="Proteomes" id="UP000187209">
    <property type="component" value="Unassembled WGS sequence"/>
</dbReference>
<dbReference type="AlphaFoldDB" id="A0A1R2D2F0"/>
<feature type="compositionally biased region" description="Low complexity" evidence="1">
    <location>
        <begin position="50"/>
        <end position="62"/>
    </location>
</feature>
<dbReference type="OrthoDB" id="283609at2759"/>
<proteinExistence type="predicted"/>
<evidence type="ECO:0000313" key="3">
    <source>
        <dbReference type="Proteomes" id="UP000187209"/>
    </source>
</evidence>
<gene>
    <name evidence="2" type="ORF">SteCoe_1184</name>
</gene>
<reference evidence="2 3" key="1">
    <citation type="submission" date="2016-11" db="EMBL/GenBank/DDBJ databases">
        <title>The macronuclear genome of Stentor coeruleus: a giant cell with tiny introns.</title>
        <authorList>
            <person name="Slabodnick M."/>
            <person name="Ruby J.G."/>
            <person name="Reiff S.B."/>
            <person name="Swart E.C."/>
            <person name="Gosai S."/>
            <person name="Prabakaran S."/>
            <person name="Witkowska E."/>
            <person name="Larue G.E."/>
            <person name="Fisher S."/>
            <person name="Freeman R.M."/>
            <person name="Gunawardena J."/>
            <person name="Chu W."/>
            <person name="Stover N.A."/>
            <person name="Gregory B.D."/>
            <person name="Nowacki M."/>
            <person name="Derisi J."/>
            <person name="Roy S.W."/>
            <person name="Marshall W.F."/>
            <person name="Sood P."/>
        </authorList>
    </citation>
    <scope>NUCLEOTIDE SEQUENCE [LARGE SCALE GENOMIC DNA]</scope>
    <source>
        <strain evidence="2">WM001</strain>
    </source>
</reference>
<accession>A0A1R2D2F0</accession>
<evidence type="ECO:0000313" key="2">
    <source>
        <dbReference type="EMBL" id="OMJ95422.1"/>
    </source>
</evidence>
<evidence type="ECO:0000256" key="1">
    <source>
        <dbReference type="SAM" id="MobiDB-lite"/>
    </source>
</evidence>
<protein>
    <submittedName>
        <fullName evidence="2">Uncharacterized protein</fullName>
    </submittedName>
</protein>
<comment type="caution">
    <text evidence="2">The sequence shown here is derived from an EMBL/GenBank/DDBJ whole genome shotgun (WGS) entry which is preliminary data.</text>
</comment>
<organism evidence="2 3">
    <name type="scientific">Stentor coeruleus</name>
    <dbReference type="NCBI Taxonomy" id="5963"/>
    <lineage>
        <taxon>Eukaryota</taxon>
        <taxon>Sar</taxon>
        <taxon>Alveolata</taxon>
        <taxon>Ciliophora</taxon>
        <taxon>Postciliodesmatophora</taxon>
        <taxon>Heterotrichea</taxon>
        <taxon>Heterotrichida</taxon>
        <taxon>Stentoridae</taxon>
        <taxon>Stentor</taxon>
    </lineage>
</organism>
<feature type="region of interest" description="Disordered" evidence="1">
    <location>
        <begin position="33"/>
        <end position="71"/>
    </location>
</feature>
<name>A0A1R2D2F0_9CILI</name>